<evidence type="ECO:0000256" key="1">
    <source>
        <dbReference type="ARBA" id="ARBA00001936"/>
    </source>
</evidence>
<dbReference type="RefSeq" id="XP_001421116.1">
    <property type="nucleotide sequence ID" value="XM_001421079.1"/>
</dbReference>
<dbReference type="GO" id="GO:0006048">
    <property type="term" value="P:UDP-N-acetylglucosamine biosynthetic process"/>
    <property type="evidence" value="ECO:0007669"/>
    <property type="project" value="TreeGrafter"/>
</dbReference>
<dbReference type="PANTHER" id="PTHR11952">
    <property type="entry name" value="UDP- GLUCOSE PYROPHOSPHORYLASE"/>
    <property type="match status" value="1"/>
</dbReference>
<dbReference type="FunFam" id="3.90.550.10:FF:000091">
    <property type="entry name" value="UDP-sugar pyrophosphorylase"/>
    <property type="match status" value="1"/>
</dbReference>
<dbReference type="RefSeq" id="XP_001422838.1">
    <property type="nucleotide sequence ID" value="XM_001422801.1"/>
</dbReference>
<reference evidence="8 10" key="1">
    <citation type="journal article" date="2007" name="Proc. Natl. Acad. Sci. U.S.A.">
        <title>The tiny eukaryote Ostreococcus provides genomic insights into the paradox of plankton speciation.</title>
        <authorList>
            <person name="Palenik B."/>
            <person name="Grimwood J."/>
            <person name="Aerts A."/>
            <person name="Rouze P."/>
            <person name="Salamov A."/>
            <person name="Putnam N."/>
            <person name="Dupont C."/>
            <person name="Jorgensen R."/>
            <person name="Derelle E."/>
            <person name="Rombauts S."/>
            <person name="Zhou K."/>
            <person name="Otillar R."/>
            <person name="Merchant S.S."/>
            <person name="Podell S."/>
            <person name="Gaasterland T."/>
            <person name="Napoli C."/>
            <person name="Gendler K."/>
            <person name="Manuell A."/>
            <person name="Tai V."/>
            <person name="Vallon O."/>
            <person name="Piganeau G."/>
            <person name="Jancek S."/>
            <person name="Heijde M."/>
            <person name="Jabbari K."/>
            <person name="Bowler C."/>
            <person name="Lohr M."/>
            <person name="Robbens S."/>
            <person name="Werner G."/>
            <person name="Dubchak I."/>
            <person name="Pazour G.J."/>
            <person name="Ren Q."/>
            <person name="Paulsen I."/>
            <person name="Delwiche C."/>
            <person name="Schmutz J."/>
            <person name="Rokhsar D."/>
            <person name="Van de Peer Y."/>
            <person name="Moreau H."/>
            <person name="Grigoriev I.V."/>
        </authorList>
    </citation>
    <scope>NUCLEOTIDE SEQUENCE [LARGE SCALE GENOMIC DNA]</scope>
    <source>
        <strain evidence="8 10">CCE9901</strain>
    </source>
</reference>
<dbReference type="FunFam" id="2.160.10.30:FF:000001">
    <property type="entry name" value="UDP-sugar pyrophosphorylase"/>
    <property type="match status" value="1"/>
</dbReference>
<accession>A4S6M6</accession>
<evidence type="ECO:0000256" key="3">
    <source>
        <dbReference type="ARBA" id="ARBA00022679"/>
    </source>
</evidence>
<keyword evidence="3" id="KW-0808">Transferase</keyword>
<dbReference type="KEGG" id="olu:OSTLU_51241"/>
<keyword evidence="4" id="KW-0548">Nucleotidyltransferase</keyword>
<sequence length="626" mass="67223">MDDARASATAVVDAHVARGALTTDDARTLRETIALGQAHLIADWPAPGVDDERKRAFVEEVRRADRGYPGGVAKYVSNARELLRASKEGKNPFEGWTPSVPTGKTVEYGSAAHEILEKIGMRETAETCFVLVAGGLGERLGYSGIKVALPVERATNACYLELYVKNILAMEKRAEGAEGATNAGGCGCFGGGGAKAKSSTKIPLAIMTSEDTHALTLDLLERNDYFGASRDQITLMKQEKVPCLMDNDARLAVKDDDPYKLALKPHGHGDVHSLLHTSGLLSKWMSQGKKWVVFFQDTNSLVFRVIPGALGVSKTMNLEFNSLCVPRKAKEAVGAISLLTHEDGRKMTINVEYNQLDPLLRATTNPEGDVNDATGFSPFPGNINQLIVSLPEYAKQLKKTGGAIEEFVNPKYKDETKTAFKSPTRLECMMQDYPKSLGSKAKVGFTVFANWIGYSPVKNSPADGLAKFKSNGPTHTATSGEFEFYESCANLLRLAGADVPAAAVDAEFNGMKLPMGPRVVLGPDVATSFDELKSKVGAVKLGAKSALVVEGSGVNLKNVEVDGALVIKACEGAEVIVDGLKVTNKGWQWKPTGKGAPEVDALAGFVVKKNETAEYVFDKPGKYTLP</sequence>
<dbReference type="GO" id="GO:0003977">
    <property type="term" value="F:UDP-N-acetylglucosamine diphosphorylase activity"/>
    <property type="evidence" value="ECO:0007669"/>
    <property type="project" value="TreeGrafter"/>
</dbReference>
<dbReference type="Proteomes" id="UP000001568">
    <property type="component" value="Chromosome 21"/>
</dbReference>
<evidence type="ECO:0000313" key="8">
    <source>
        <dbReference type="EMBL" id="ABO99409.1"/>
    </source>
</evidence>
<dbReference type="EMBL" id="CP000601">
    <property type="protein sequence ID" value="ABP01197.1"/>
    <property type="molecule type" value="Genomic_DNA"/>
</dbReference>
<keyword evidence="10" id="KW-1185">Reference proteome</keyword>
<dbReference type="Gene3D" id="3.90.550.10">
    <property type="entry name" value="Spore Coat Polysaccharide Biosynthesis Protein SpsA, Chain A"/>
    <property type="match status" value="1"/>
</dbReference>
<dbReference type="PANTHER" id="PTHR11952:SF9">
    <property type="entry name" value="UDP-SUGAR PYROPHOSPHORYLASE"/>
    <property type="match status" value="1"/>
</dbReference>
<dbReference type="GO" id="GO:0051748">
    <property type="term" value="F:UTP-monosaccharide-1-phosphate uridylyltransferase activity"/>
    <property type="evidence" value="ECO:0007669"/>
    <property type="project" value="UniProtKB-EC"/>
</dbReference>
<dbReference type="SUPFAM" id="SSF53448">
    <property type="entry name" value="Nucleotide-diphospho-sugar transferases"/>
    <property type="match status" value="1"/>
</dbReference>
<evidence type="ECO:0000256" key="7">
    <source>
        <dbReference type="ARBA" id="ARBA00048259"/>
    </source>
</evidence>
<dbReference type="OrthoDB" id="532420at2759"/>
<dbReference type="OMA" id="PMGPRVV"/>
<comment type="cofactor">
    <cofactor evidence="1">
        <name>Mn(2+)</name>
        <dbReference type="ChEBI" id="CHEBI:29035"/>
    </cofactor>
</comment>
<dbReference type="Gramene" id="ABO99409">
    <property type="protein sequence ID" value="ABO99409"/>
    <property type="gene ID" value="OSTLU_51241"/>
</dbReference>
<dbReference type="KEGG" id="olu:OSTLU_52106"/>
<dbReference type="GeneID" id="5005180"/>
<comment type="catalytic activity">
    <reaction evidence="7">
        <text>a monosaccharide 1-phosphate + UTP + H(+) = a UDP-monosaccharide + diphosphate</text>
        <dbReference type="Rhea" id="RHEA:13205"/>
        <dbReference type="ChEBI" id="CHEBI:15378"/>
        <dbReference type="ChEBI" id="CHEBI:33019"/>
        <dbReference type="ChEBI" id="CHEBI:46398"/>
        <dbReference type="ChEBI" id="CHEBI:140358"/>
        <dbReference type="ChEBI" id="CHEBI:140359"/>
        <dbReference type="EC" id="2.7.7.64"/>
    </reaction>
</comment>
<proteinExistence type="inferred from homology"/>
<dbReference type="AlphaFoldDB" id="A4S6M6"/>
<evidence type="ECO:0000256" key="6">
    <source>
        <dbReference type="ARBA" id="ARBA00039080"/>
    </source>
</evidence>
<dbReference type="InterPro" id="IPR029044">
    <property type="entry name" value="Nucleotide-diphossugar_trans"/>
</dbReference>
<dbReference type="Pfam" id="PF01704">
    <property type="entry name" value="UDPGP"/>
    <property type="match status" value="1"/>
</dbReference>
<dbReference type="EMBL" id="CP000593">
    <property type="protein sequence ID" value="ABO99409.1"/>
    <property type="molecule type" value="Genomic_DNA"/>
</dbReference>
<dbReference type="Gramene" id="ABP01197">
    <property type="protein sequence ID" value="ABP01197"/>
    <property type="gene ID" value="OSTLU_52106"/>
</dbReference>
<evidence type="ECO:0000256" key="2">
    <source>
        <dbReference type="ARBA" id="ARBA00001946"/>
    </source>
</evidence>
<organism evidence="8 10">
    <name type="scientific">Ostreococcus lucimarinus (strain CCE9901)</name>
    <dbReference type="NCBI Taxonomy" id="436017"/>
    <lineage>
        <taxon>Eukaryota</taxon>
        <taxon>Viridiplantae</taxon>
        <taxon>Chlorophyta</taxon>
        <taxon>Mamiellophyceae</taxon>
        <taxon>Mamiellales</taxon>
        <taxon>Bathycoccaceae</taxon>
        <taxon>Ostreococcus</taxon>
    </lineage>
</organism>
<dbReference type="CDD" id="cd06424">
    <property type="entry name" value="UGGPase"/>
    <property type="match status" value="1"/>
</dbReference>
<dbReference type="Gene3D" id="2.160.10.30">
    <property type="match status" value="1"/>
</dbReference>
<evidence type="ECO:0000313" key="9">
    <source>
        <dbReference type="EMBL" id="ABP01197.1"/>
    </source>
</evidence>
<dbReference type="Proteomes" id="UP000001568">
    <property type="component" value="Chromosome 13"/>
</dbReference>
<gene>
    <name evidence="8" type="ORF">OSTLU_51241</name>
    <name evidence="9" type="ORF">OSTLU_52106</name>
</gene>
<evidence type="ECO:0000313" key="10">
    <source>
        <dbReference type="Proteomes" id="UP000001568"/>
    </source>
</evidence>
<dbReference type="HOGENOM" id="CLU_016797_0_0_1"/>
<dbReference type="EC" id="2.7.7.64" evidence="6"/>
<protein>
    <recommendedName>
        <fullName evidence="6">UTP-monosaccharide-1-phosphate uridylyltransferase</fullName>
        <ecNumber evidence="6">2.7.7.64</ecNumber>
    </recommendedName>
</protein>
<dbReference type="InterPro" id="IPR039741">
    <property type="entry name" value="UDP-sugar_pyrophosphorylase"/>
</dbReference>
<dbReference type="GeneID" id="5006979"/>
<name>A4S6M6_OSTLU</name>
<evidence type="ECO:0000256" key="4">
    <source>
        <dbReference type="ARBA" id="ARBA00022695"/>
    </source>
</evidence>
<comment type="cofactor">
    <cofactor evidence="2">
        <name>Mg(2+)</name>
        <dbReference type="ChEBI" id="CHEBI:18420"/>
    </cofactor>
</comment>
<dbReference type="InterPro" id="IPR002618">
    <property type="entry name" value="UDPGP_fam"/>
</dbReference>
<comment type="similarity">
    <text evidence="5">Belongs to the USP family.</text>
</comment>
<evidence type="ECO:0000256" key="5">
    <source>
        <dbReference type="ARBA" id="ARBA00038047"/>
    </source>
</evidence>
<dbReference type="STRING" id="436017.A4S6M6"/>
<dbReference type="eggNOG" id="KOG2388">
    <property type="taxonomic scope" value="Eukaryota"/>
</dbReference>